<dbReference type="PANTHER" id="PTHR46481:SF10">
    <property type="entry name" value="ZINC FINGER BED DOMAIN-CONTAINING PROTEIN 39"/>
    <property type="match status" value="1"/>
</dbReference>
<dbReference type="GO" id="GO:0008270">
    <property type="term" value="F:zinc ion binding"/>
    <property type="evidence" value="ECO:0007669"/>
    <property type="project" value="UniProtKB-KW"/>
</dbReference>
<name>A0A815SQE9_ADIRI</name>
<gene>
    <name evidence="9" type="ORF">EDS130_LOCUS42314</name>
</gene>
<evidence type="ECO:0000259" key="8">
    <source>
        <dbReference type="Pfam" id="PF10683"/>
    </source>
</evidence>
<feature type="domain" description="Hermes trasposase DNA-binding" evidence="8">
    <location>
        <begin position="185"/>
        <end position="232"/>
    </location>
</feature>
<dbReference type="OrthoDB" id="10051975at2759"/>
<evidence type="ECO:0000313" key="9">
    <source>
        <dbReference type="EMBL" id="CAF1495924.1"/>
    </source>
</evidence>
<protein>
    <recommendedName>
        <fullName evidence="11">Transposase</fullName>
    </recommendedName>
</protein>
<evidence type="ECO:0000313" key="10">
    <source>
        <dbReference type="Proteomes" id="UP000663852"/>
    </source>
</evidence>
<dbReference type="EMBL" id="CAJNOJ010000609">
    <property type="protein sequence ID" value="CAF1495924.1"/>
    <property type="molecule type" value="Genomic_DNA"/>
</dbReference>
<feature type="region of interest" description="Disordered" evidence="6">
    <location>
        <begin position="134"/>
        <end position="164"/>
    </location>
</feature>
<comment type="subcellular location">
    <subcellularLocation>
        <location evidence="1">Nucleus</location>
    </subcellularLocation>
</comment>
<keyword evidence="2" id="KW-0479">Metal-binding</keyword>
<dbReference type="PANTHER" id="PTHR46481">
    <property type="entry name" value="ZINC FINGER BED DOMAIN-CONTAINING PROTEIN 4"/>
    <property type="match status" value="1"/>
</dbReference>
<reference evidence="9" key="1">
    <citation type="submission" date="2021-02" db="EMBL/GenBank/DDBJ databases">
        <authorList>
            <person name="Nowell W R."/>
        </authorList>
    </citation>
    <scope>NUCLEOTIDE SEQUENCE</scope>
</reference>
<evidence type="ECO:0000256" key="4">
    <source>
        <dbReference type="ARBA" id="ARBA00022833"/>
    </source>
</evidence>
<comment type="caution">
    <text evidence="9">The sequence shown here is derived from an EMBL/GenBank/DDBJ whole genome shotgun (WGS) entry which is preliminary data.</text>
</comment>
<dbReference type="SUPFAM" id="SSF53098">
    <property type="entry name" value="Ribonuclease H-like"/>
    <property type="match status" value="1"/>
</dbReference>
<proteinExistence type="predicted"/>
<keyword evidence="3" id="KW-0863">Zinc-finger</keyword>
<evidence type="ECO:0000256" key="2">
    <source>
        <dbReference type="ARBA" id="ARBA00022723"/>
    </source>
</evidence>
<dbReference type="InterPro" id="IPR052035">
    <property type="entry name" value="ZnF_BED_domain_contain"/>
</dbReference>
<feature type="region of interest" description="Disordered" evidence="6">
    <location>
        <begin position="23"/>
        <end position="58"/>
    </location>
</feature>
<keyword evidence="4" id="KW-0862">Zinc</keyword>
<dbReference type="AlphaFoldDB" id="A0A815SQE9"/>
<evidence type="ECO:0000256" key="5">
    <source>
        <dbReference type="ARBA" id="ARBA00023242"/>
    </source>
</evidence>
<feature type="domain" description="HAT C-terminal dimerisation" evidence="7">
    <location>
        <begin position="682"/>
        <end position="750"/>
    </location>
</feature>
<sequence length="754" mass="85936">MFLNGNSFAMDVNTTEPDLLTVETSPTLDQSSSLSSPDLQDTLSAAQHSSSTVSSSEKYTREKIQHSLKYNKTKYVVLSNSNNKKSSDCWRLFGFPAKRDSSDIPRKIEGFVSCRNCFATYSYVSNSTTFLKKHHCDSPRQQTKSTPLSSSRSSTTSSQPLITGYGHPKSIRLTDSHSREMKDLLVRWVCQDMRPFAVVDDVGFREFSQRCISIGAQYGNIDVNQVLRSAHTISSRTHELADKERSRLKELLADALQNGSLCLCPDLWTDSNQQCSYLGISASFVDDKYQLHSIDLCCHPFPNVKKTAENIFMEMGKALERFDIFDLTQVTFVSDRGANFVKALQHFQAYSCTAHRLNNIVKRCFFINEAKKNEEDSTSTEVSFDDNGPDEEDVDALIDINSLSDVPKKALYILQNVIECKKLVKYVKQSGINKEIKESGGISLKQSTAVRWLSFVNLLESIDRSFLAIKKVLANKKKTFAIQLDVVQGLVRLLLPFKELIIKLQTGKMPSLHYVLIGIGTLQSALSSFDSLLEYEKKNKKYSCKEDLCSLDGDEPRLSDEDEGLRFFRLRLLHLIKEMFKFQQIHYASNMLHPKYRHLKKTGSHDKHSCKSFIRQMMRKIVDQEKSTLTSSSCSSSNNLYEPSPKKIKHFGEDYETGNMSDEYEEDNDELERFLAKRLNILDLPDNPLDFWRNHRMEFPILAKVSRQVFSIPATSAAVERTFSAGGNVVTKRRTNIKPEQLNNVLFLRSYYSR</sequence>
<dbReference type="GO" id="GO:0005634">
    <property type="term" value="C:nucleus"/>
    <property type="evidence" value="ECO:0007669"/>
    <property type="project" value="UniProtKB-SubCell"/>
</dbReference>
<dbReference type="InterPro" id="IPR018473">
    <property type="entry name" value="Hermes_transposase_DNA-db"/>
</dbReference>
<dbReference type="SUPFAM" id="SSF140996">
    <property type="entry name" value="Hermes dimerisation domain"/>
    <property type="match status" value="1"/>
</dbReference>
<evidence type="ECO:0008006" key="11">
    <source>
        <dbReference type="Google" id="ProtNLM"/>
    </source>
</evidence>
<dbReference type="Proteomes" id="UP000663852">
    <property type="component" value="Unassembled WGS sequence"/>
</dbReference>
<keyword evidence="5" id="KW-0539">Nucleus</keyword>
<accession>A0A815SQE9</accession>
<organism evidence="9 10">
    <name type="scientific">Adineta ricciae</name>
    <name type="common">Rotifer</name>
    <dbReference type="NCBI Taxonomy" id="249248"/>
    <lineage>
        <taxon>Eukaryota</taxon>
        <taxon>Metazoa</taxon>
        <taxon>Spiralia</taxon>
        <taxon>Gnathifera</taxon>
        <taxon>Rotifera</taxon>
        <taxon>Eurotatoria</taxon>
        <taxon>Bdelloidea</taxon>
        <taxon>Adinetida</taxon>
        <taxon>Adinetidae</taxon>
        <taxon>Adineta</taxon>
    </lineage>
</organism>
<dbReference type="Pfam" id="PF05699">
    <property type="entry name" value="Dimer_Tnp_hAT"/>
    <property type="match status" value="1"/>
</dbReference>
<evidence type="ECO:0000256" key="1">
    <source>
        <dbReference type="ARBA" id="ARBA00004123"/>
    </source>
</evidence>
<dbReference type="GO" id="GO:0046983">
    <property type="term" value="F:protein dimerization activity"/>
    <property type="evidence" value="ECO:0007669"/>
    <property type="project" value="InterPro"/>
</dbReference>
<evidence type="ECO:0000256" key="6">
    <source>
        <dbReference type="SAM" id="MobiDB-lite"/>
    </source>
</evidence>
<dbReference type="InterPro" id="IPR008906">
    <property type="entry name" value="HATC_C_dom"/>
</dbReference>
<dbReference type="InterPro" id="IPR012337">
    <property type="entry name" value="RNaseH-like_sf"/>
</dbReference>
<dbReference type="Gene3D" id="1.10.10.1070">
    <property type="entry name" value="Zinc finger, BED domain-containing"/>
    <property type="match status" value="1"/>
</dbReference>
<feature type="compositionally biased region" description="Low complexity" evidence="6">
    <location>
        <begin position="24"/>
        <end position="56"/>
    </location>
</feature>
<evidence type="ECO:0000256" key="3">
    <source>
        <dbReference type="ARBA" id="ARBA00022771"/>
    </source>
</evidence>
<feature type="compositionally biased region" description="Low complexity" evidence="6">
    <location>
        <begin position="143"/>
        <end position="158"/>
    </location>
</feature>
<evidence type="ECO:0000259" key="7">
    <source>
        <dbReference type="Pfam" id="PF05699"/>
    </source>
</evidence>
<dbReference type="Pfam" id="PF10683">
    <property type="entry name" value="DBD_Tnp_Hermes"/>
    <property type="match status" value="1"/>
</dbReference>